<evidence type="ECO:0000256" key="2">
    <source>
        <dbReference type="ARBA" id="ARBA00012261"/>
    </source>
</evidence>
<dbReference type="InterPro" id="IPR011034">
    <property type="entry name" value="Formyl_transferase-like_C_sf"/>
</dbReference>
<dbReference type="CDD" id="cd08704">
    <property type="entry name" value="Met_tRNA_FMT_C"/>
    <property type="match status" value="1"/>
</dbReference>
<comment type="caution">
    <text evidence="8">The sequence shown here is derived from an EMBL/GenBank/DDBJ whole genome shotgun (WGS) entry which is preliminary data.</text>
</comment>
<evidence type="ECO:0000259" key="7">
    <source>
        <dbReference type="Pfam" id="PF02911"/>
    </source>
</evidence>
<dbReference type="InterPro" id="IPR005793">
    <property type="entry name" value="Formyl_trans_C"/>
</dbReference>
<keyword evidence="4 5" id="KW-0648">Protein biosynthesis</keyword>
<evidence type="ECO:0000259" key="6">
    <source>
        <dbReference type="Pfam" id="PF00551"/>
    </source>
</evidence>
<dbReference type="PANTHER" id="PTHR11138">
    <property type="entry name" value="METHIONYL-TRNA FORMYLTRANSFERASE"/>
    <property type="match status" value="1"/>
</dbReference>
<dbReference type="InterPro" id="IPR041711">
    <property type="entry name" value="Met-tRNA-FMT_N"/>
</dbReference>
<dbReference type="InterPro" id="IPR044135">
    <property type="entry name" value="Met-tRNA-FMT_C"/>
</dbReference>
<dbReference type="EMBL" id="DXAN01000032">
    <property type="protein sequence ID" value="HJA09471.1"/>
    <property type="molecule type" value="Genomic_DNA"/>
</dbReference>
<feature type="domain" description="Formyl transferase C-terminal" evidence="7">
    <location>
        <begin position="208"/>
        <end position="317"/>
    </location>
</feature>
<feature type="binding site" evidence="5">
    <location>
        <begin position="114"/>
        <end position="117"/>
    </location>
    <ligand>
        <name>(6S)-5,6,7,8-tetrahydrofolate</name>
        <dbReference type="ChEBI" id="CHEBI:57453"/>
    </ligand>
</feature>
<dbReference type="Pfam" id="PF02911">
    <property type="entry name" value="Formyl_trans_C"/>
    <property type="match status" value="1"/>
</dbReference>
<dbReference type="Gene3D" id="3.40.50.12230">
    <property type="match status" value="1"/>
</dbReference>
<organism evidence="8 9">
    <name type="scientific">Candidatus Mailhella merdigallinarum</name>
    <dbReference type="NCBI Taxonomy" id="2838658"/>
    <lineage>
        <taxon>Bacteria</taxon>
        <taxon>Pseudomonadati</taxon>
        <taxon>Thermodesulfobacteriota</taxon>
        <taxon>Desulfovibrionia</taxon>
        <taxon>Desulfovibrionales</taxon>
        <taxon>Desulfovibrionaceae</taxon>
        <taxon>Mailhella</taxon>
    </lineage>
</organism>
<comment type="catalytic activity">
    <reaction evidence="5">
        <text>L-methionyl-tRNA(fMet) + (6R)-10-formyltetrahydrofolate = N-formyl-L-methionyl-tRNA(fMet) + (6S)-5,6,7,8-tetrahydrofolate + H(+)</text>
        <dbReference type="Rhea" id="RHEA:24380"/>
        <dbReference type="Rhea" id="RHEA-COMP:9952"/>
        <dbReference type="Rhea" id="RHEA-COMP:9953"/>
        <dbReference type="ChEBI" id="CHEBI:15378"/>
        <dbReference type="ChEBI" id="CHEBI:57453"/>
        <dbReference type="ChEBI" id="CHEBI:78530"/>
        <dbReference type="ChEBI" id="CHEBI:78844"/>
        <dbReference type="ChEBI" id="CHEBI:195366"/>
        <dbReference type="EC" id="2.1.2.9"/>
    </reaction>
</comment>
<name>A0A9D2HG01_9BACT</name>
<dbReference type="HAMAP" id="MF_00182">
    <property type="entry name" value="Formyl_trans"/>
    <property type="match status" value="1"/>
</dbReference>
<dbReference type="SUPFAM" id="SSF50486">
    <property type="entry name" value="FMT C-terminal domain-like"/>
    <property type="match status" value="1"/>
</dbReference>
<protein>
    <recommendedName>
        <fullName evidence="2 5">Methionyl-tRNA formyltransferase</fullName>
        <ecNumber evidence="2 5">2.1.2.9</ecNumber>
    </recommendedName>
</protein>
<dbReference type="InterPro" id="IPR001555">
    <property type="entry name" value="GART_AS"/>
</dbReference>
<dbReference type="SUPFAM" id="SSF53328">
    <property type="entry name" value="Formyltransferase"/>
    <property type="match status" value="1"/>
</dbReference>
<reference evidence="8" key="1">
    <citation type="journal article" date="2021" name="PeerJ">
        <title>Extensive microbial diversity within the chicken gut microbiome revealed by metagenomics and culture.</title>
        <authorList>
            <person name="Gilroy R."/>
            <person name="Ravi A."/>
            <person name="Getino M."/>
            <person name="Pursley I."/>
            <person name="Horton D.L."/>
            <person name="Alikhan N.F."/>
            <person name="Baker D."/>
            <person name="Gharbi K."/>
            <person name="Hall N."/>
            <person name="Watson M."/>
            <person name="Adriaenssens E.M."/>
            <person name="Foster-Nyarko E."/>
            <person name="Jarju S."/>
            <person name="Secka A."/>
            <person name="Antonio M."/>
            <person name="Oren A."/>
            <person name="Chaudhuri R.R."/>
            <person name="La Ragione R."/>
            <person name="Hildebrand F."/>
            <person name="Pallen M.J."/>
        </authorList>
    </citation>
    <scope>NUCLEOTIDE SEQUENCE</scope>
    <source>
        <strain evidence="8">CHK186-16707</strain>
    </source>
</reference>
<dbReference type="GO" id="GO:0004479">
    <property type="term" value="F:methionyl-tRNA formyltransferase activity"/>
    <property type="evidence" value="ECO:0007669"/>
    <property type="project" value="UniProtKB-UniRule"/>
</dbReference>
<reference evidence="8" key="2">
    <citation type="submission" date="2021-04" db="EMBL/GenBank/DDBJ databases">
        <authorList>
            <person name="Gilroy R."/>
        </authorList>
    </citation>
    <scope>NUCLEOTIDE SEQUENCE</scope>
    <source>
        <strain evidence="8">CHK186-16707</strain>
    </source>
</reference>
<dbReference type="InterPro" id="IPR036477">
    <property type="entry name" value="Formyl_transf_N_sf"/>
</dbReference>
<dbReference type="GO" id="GO:0005829">
    <property type="term" value="C:cytosol"/>
    <property type="evidence" value="ECO:0007669"/>
    <property type="project" value="TreeGrafter"/>
</dbReference>
<sequence length="338" mass="36025">MIIPLRIVFMGTPDFAASILRAVAAWEGGTVEAVYAQPDRPAGRGKKLKAPATKEAALELGIPVYQPLNFKTDDAVRTLRDLAPDVLVVAAYGLLLPQCVLDIPRCGAYNVHASLLPRHRGAAPIQRALMEGDAVTGVTIMRMEAGLDTGPMLLQQAVSIEPDDTAGTLFEVLAEHGAKLMVGALGMVAEQRAAFIPQTDDMATYAPKISPDEERIDWSLSARAVHNRIRGLTPLPGARTVLHIPGRDPLPLRVEPGFPLEDASASPLITENMAPGTVAGFDGEALIVACGQGAYRLTRLRPAGKPGMSAADFRNGRLRDLPLPYGTLTPDDAPVRRG</sequence>
<dbReference type="NCBIfam" id="TIGR00460">
    <property type="entry name" value="fmt"/>
    <property type="match status" value="1"/>
</dbReference>
<evidence type="ECO:0000256" key="3">
    <source>
        <dbReference type="ARBA" id="ARBA00022679"/>
    </source>
</evidence>
<evidence type="ECO:0000313" key="8">
    <source>
        <dbReference type="EMBL" id="HJA09471.1"/>
    </source>
</evidence>
<comment type="similarity">
    <text evidence="1 5">Belongs to the Fmt family.</text>
</comment>
<evidence type="ECO:0000256" key="1">
    <source>
        <dbReference type="ARBA" id="ARBA00010699"/>
    </source>
</evidence>
<feature type="domain" description="Formyl transferase N-terminal" evidence="6">
    <location>
        <begin position="6"/>
        <end position="184"/>
    </location>
</feature>
<dbReference type="PANTHER" id="PTHR11138:SF5">
    <property type="entry name" value="METHIONYL-TRNA FORMYLTRANSFERASE, MITOCHONDRIAL"/>
    <property type="match status" value="1"/>
</dbReference>
<dbReference type="PROSITE" id="PS00373">
    <property type="entry name" value="GART"/>
    <property type="match status" value="1"/>
</dbReference>
<evidence type="ECO:0000256" key="5">
    <source>
        <dbReference type="HAMAP-Rule" id="MF_00182"/>
    </source>
</evidence>
<keyword evidence="3 5" id="KW-0808">Transferase</keyword>
<evidence type="ECO:0000256" key="4">
    <source>
        <dbReference type="ARBA" id="ARBA00022917"/>
    </source>
</evidence>
<dbReference type="EC" id="2.1.2.9" evidence="2 5"/>
<dbReference type="AlphaFoldDB" id="A0A9D2HG01"/>
<proteinExistence type="inferred from homology"/>
<gene>
    <name evidence="5 8" type="primary">fmt</name>
    <name evidence="8" type="ORF">H9962_09855</name>
</gene>
<comment type="function">
    <text evidence="5">Attaches a formyl group to the free amino group of methionyl-tRNA(fMet). The formyl group appears to play a dual role in the initiator identity of N-formylmethionyl-tRNA by promoting its recognition by IF2 and preventing the misappropriation of this tRNA by the elongation apparatus.</text>
</comment>
<evidence type="ECO:0000313" key="9">
    <source>
        <dbReference type="Proteomes" id="UP000824225"/>
    </source>
</evidence>
<dbReference type="Pfam" id="PF00551">
    <property type="entry name" value="Formyl_trans_N"/>
    <property type="match status" value="1"/>
</dbReference>
<accession>A0A9D2HG01</accession>
<dbReference type="Proteomes" id="UP000824225">
    <property type="component" value="Unassembled WGS sequence"/>
</dbReference>
<dbReference type="InterPro" id="IPR002376">
    <property type="entry name" value="Formyl_transf_N"/>
</dbReference>
<dbReference type="CDD" id="cd08646">
    <property type="entry name" value="FMT_core_Met-tRNA-FMT_N"/>
    <property type="match status" value="1"/>
</dbReference>
<dbReference type="InterPro" id="IPR005794">
    <property type="entry name" value="Fmt"/>
</dbReference>